<evidence type="ECO:0000313" key="3">
    <source>
        <dbReference type="EMBL" id="CAD9387909.1"/>
    </source>
</evidence>
<feature type="signal peptide" evidence="2">
    <location>
        <begin position="1"/>
        <end position="19"/>
    </location>
</feature>
<keyword evidence="1" id="KW-0812">Transmembrane</keyword>
<keyword evidence="2" id="KW-0732">Signal</keyword>
<accession>A0A7S2B6B1</accession>
<name>A0A7S2B6B1_9STRA</name>
<keyword evidence="1" id="KW-0472">Membrane</keyword>
<dbReference type="AlphaFoldDB" id="A0A7S2B6B1"/>
<gene>
    <name evidence="3" type="ORF">DSPE1174_LOCUS5917</name>
</gene>
<organism evidence="3">
    <name type="scientific">Octactis speculum</name>
    <dbReference type="NCBI Taxonomy" id="3111310"/>
    <lineage>
        <taxon>Eukaryota</taxon>
        <taxon>Sar</taxon>
        <taxon>Stramenopiles</taxon>
        <taxon>Ochrophyta</taxon>
        <taxon>Dictyochophyceae</taxon>
        <taxon>Dictyochales</taxon>
        <taxon>Dictyochaceae</taxon>
        <taxon>Octactis</taxon>
    </lineage>
</organism>
<feature type="chain" id="PRO_5031329881" evidence="2">
    <location>
        <begin position="20"/>
        <end position="188"/>
    </location>
</feature>
<feature type="transmembrane region" description="Helical" evidence="1">
    <location>
        <begin position="144"/>
        <end position="167"/>
    </location>
</feature>
<evidence type="ECO:0000256" key="1">
    <source>
        <dbReference type="SAM" id="Phobius"/>
    </source>
</evidence>
<keyword evidence="1" id="KW-1133">Transmembrane helix</keyword>
<proteinExistence type="predicted"/>
<evidence type="ECO:0000256" key="2">
    <source>
        <dbReference type="SAM" id="SignalP"/>
    </source>
</evidence>
<protein>
    <submittedName>
        <fullName evidence="3">Uncharacterized protein</fullName>
    </submittedName>
</protein>
<dbReference type="EMBL" id="HBGS01011239">
    <property type="protein sequence ID" value="CAD9387909.1"/>
    <property type="molecule type" value="Transcribed_RNA"/>
</dbReference>
<reference evidence="3" key="1">
    <citation type="submission" date="2021-01" db="EMBL/GenBank/DDBJ databases">
        <authorList>
            <person name="Corre E."/>
            <person name="Pelletier E."/>
            <person name="Niang G."/>
            <person name="Scheremetjew M."/>
            <person name="Finn R."/>
            <person name="Kale V."/>
            <person name="Holt S."/>
            <person name="Cochrane G."/>
            <person name="Meng A."/>
            <person name="Brown T."/>
            <person name="Cohen L."/>
        </authorList>
    </citation>
    <scope>NUCLEOTIDE SEQUENCE</scope>
    <source>
        <strain evidence="3">CCMP1381</strain>
    </source>
</reference>
<sequence length="188" mass="20431">MRLISLFSLLFCALRFPFAISYGGLPLQVTLPTNGMPPTSRFFRTTYGRSSQRLHAEGGEIETGPTGTAGNDAVGGTQEVNEYDDYDFEKDFQERLDREGGYLGVTAKQGVKKITNDARRTTYKAKMDIDGARRDLLSPGQWDLTVLALGGVVLLAVASLFFGGGGFPDPAQVDRFDSNGNSLSFGTR</sequence>